<dbReference type="EMBL" id="CAXLJM020000040">
    <property type="protein sequence ID" value="CAL8108550.1"/>
    <property type="molecule type" value="Genomic_DNA"/>
</dbReference>
<evidence type="ECO:0000256" key="2">
    <source>
        <dbReference type="SAM" id="SignalP"/>
    </source>
</evidence>
<protein>
    <submittedName>
        <fullName evidence="3">Uncharacterized protein</fullName>
    </submittedName>
</protein>
<feature type="signal peptide" evidence="2">
    <location>
        <begin position="1"/>
        <end position="15"/>
    </location>
</feature>
<reference evidence="3 4" key="1">
    <citation type="submission" date="2024-08" db="EMBL/GenBank/DDBJ databases">
        <authorList>
            <person name="Cucini C."/>
            <person name="Frati F."/>
        </authorList>
    </citation>
    <scope>NUCLEOTIDE SEQUENCE [LARGE SCALE GENOMIC DNA]</scope>
</reference>
<evidence type="ECO:0000256" key="1">
    <source>
        <dbReference type="SAM" id="MobiDB-lite"/>
    </source>
</evidence>
<proteinExistence type="predicted"/>
<comment type="caution">
    <text evidence="3">The sequence shown here is derived from an EMBL/GenBank/DDBJ whole genome shotgun (WGS) entry which is preliminary data.</text>
</comment>
<organism evidence="3 4">
    <name type="scientific">Orchesella dallaii</name>
    <dbReference type="NCBI Taxonomy" id="48710"/>
    <lineage>
        <taxon>Eukaryota</taxon>
        <taxon>Metazoa</taxon>
        <taxon>Ecdysozoa</taxon>
        <taxon>Arthropoda</taxon>
        <taxon>Hexapoda</taxon>
        <taxon>Collembola</taxon>
        <taxon>Entomobryomorpha</taxon>
        <taxon>Entomobryoidea</taxon>
        <taxon>Orchesellidae</taxon>
        <taxon>Orchesellinae</taxon>
        <taxon>Orchesella</taxon>
    </lineage>
</organism>
<feature type="compositionally biased region" description="Polar residues" evidence="1">
    <location>
        <begin position="38"/>
        <end position="57"/>
    </location>
</feature>
<name>A0ABP1QMD8_9HEXA</name>
<dbReference type="Proteomes" id="UP001642540">
    <property type="component" value="Unassembled WGS sequence"/>
</dbReference>
<evidence type="ECO:0000313" key="3">
    <source>
        <dbReference type="EMBL" id="CAL8108550.1"/>
    </source>
</evidence>
<gene>
    <name evidence="3" type="ORF">ODALV1_LOCUS13018</name>
</gene>
<feature type="chain" id="PRO_5046688640" evidence="2">
    <location>
        <begin position="16"/>
        <end position="241"/>
    </location>
</feature>
<feature type="compositionally biased region" description="Acidic residues" evidence="1">
    <location>
        <begin position="231"/>
        <end position="241"/>
    </location>
</feature>
<evidence type="ECO:0000313" key="4">
    <source>
        <dbReference type="Proteomes" id="UP001642540"/>
    </source>
</evidence>
<feature type="compositionally biased region" description="Acidic residues" evidence="1">
    <location>
        <begin position="188"/>
        <end position="199"/>
    </location>
</feature>
<feature type="compositionally biased region" description="Polar residues" evidence="1">
    <location>
        <begin position="66"/>
        <end position="80"/>
    </location>
</feature>
<keyword evidence="4" id="KW-1185">Reference proteome</keyword>
<feature type="compositionally biased region" description="Acidic residues" evidence="1">
    <location>
        <begin position="108"/>
        <end position="150"/>
    </location>
</feature>
<sequence length="241" mass="26342">MRCFVIFAFIALAYAFPADPRDAEVIQITDKDAPIFLNSENDVVPRNTNATSNESPSAPSPIPDSQPVTEKQPEANTPNLVPTVVDISTTPNPASAVPPANATTTPSPDEEDEESEEDESEEEEADEEEDDDEDEEEEDADEEEDEEEDDVAGKTLNKKRVTRQVDEEIGGSVKIPATKPSPKPIVDSVEEERSDEEEQPLIVESNVSEKLKPNLVSGSRLQGIPARSPTNEDDELDNKGL</sequence>
<feature type="region of interest" description="Disordered" evidence="1">
    <location>
        <begin position="38"/>
        <end position="241"/>
    </location>
</feature>
<keyword evidence="2" id="KW-0732">Signal</keyword>
<accession>A0ABP1QMD8</accession>
<feature type="compositionally biased region" description="Low complexity" evidence="1">
    <location>
        <begin position="88"/>
        <end position="107"/>
    </location>
</feature>